<dbReference type="PANTHER" id="PTHR35567:SF1">
    <property type="entry name" value="CONSERVED FUNGAL PROTEIN (AFU_ORTHOLOGUE AFUA_1G14230)"/>
    <property type="match status" value="1"/>
</dbReference>
<evidence type="ECO:0000313" key="3">
    <source>
        <dbReference type="Proteomes" id="UP001219525"/>
    </source>
</evidence>
<feature type="chain" id="PRO_5042244564" description="Malate dehydrogenase" evidence="1">
    <location>
        <begin position="20"/>
        <end position="233"/>
    </location>
</feature>
<gene>
    <name evidence="2" type="ORF">GGX14DRAFT_481692</name>
</gene>
<reference evidence="2" key="1">
    <citation type="submission" date="2023-03" db="EMBL/GenBank/DDBJ databases">
        <title>Massive genome expansion in bonnet fungi (Mycena s.s.) driven by repeated elements and novel gene families across ecological guilds.</title>
        <authorList>
            <consortium name="Lawrence Berkeley National Laboratory"/>
            <person name="Harder C.B."/>
            <person name="Miyauchi S."/>
            <person name="Viragh M."/>
            <person name="Kuo A."/>
            <person name="Thoen E."/>
            <person name="Andreopoulos B."/>
            <person name="Lu D."/>
            <person name="Skrede I."/>
            <person name="Drula E."/>
            <person name="Henrissat B."/>
            <person name="Morin E."/>
            <person name="Kohler A."/>
            <person name="Barry K."/>
            <person name="LaButti K."/>
            <person name="Morin E."/>
            <person name="Salamov A."/>
            <person name="Lipzen A."/>
            <person name="Mereny Z."/>
            <person name="Hegedus B."/>
            <person name="Baldrian P."/>
            <person name="Stursova M."/>
            <person name="Weitz H."/>
            <person name="Taylor A."/>
            <person name="Grigoriev I.V."/>
            <person name="Nagy L.G."/>
            <person name="Martin F."/>
            <person name="Kauserud H."/>
        </authorList>
    </citation>
    <scope>NUCLEOTIDE SEQUENCE</scope>
    <source>
        <strain evidence="2">9144</strain>
    </source>
</reference>
<keyword evidence="1" id="KW-0732">Signal</keyword>
<evidence type="ECO:0008006" key="4">
    <source>
        <dbReference type="Google" id="ProtNLM"/>
    </source>
</evidence>
<dbReference type="Proteomes" id="UP001219525">
    <property type="component" value="Unassembled WGS sequence"/>
</dbReference>
<dbReference type="EMBL" id="JARJCW010000135">
    <property type="protein sequence ID" value="KAJ7191283.1"/>
    <property type="molecule type" value="Genomic_DNA"/>
</dbReference>
<sequence length="233" mass="24235">MFAFKLLSALSSAALLVSAATLSSRKDSHGNGKECCEISKDTMDLPPDQTALVAPTTDPLFVMLGVGIQNYTCSSTTSTYASIGAVASLFDISCLEKSDFAEVQTKAFKTWSKASAKTKATSIGATVGAPNLLGFHYFVTSPSGTGLSPKWDFTSTGKFAGNATAFVLAAKVGDMAAPTNPAVNVDWLALNNVQGALASKVFRIDTVGGQPPSSCVPGSAPISVKYTSKYFLF</sequence>
<feature type="signal peptide" evidence="1">
    <location>
        <begin position="1"/>
        <end position="19"/>
    </location>
</feature>
<accession>A0AAD6UNB9</accession>
<dbReference type="InterPro" id="IPR021851">
    <property type="entry name" value="DUF3455"/>
</dbReference>
<dbReference type="PANTHER" id="PTHR35567">
    <property type="entry name" value="MALATE DEHYDROGENASE (AFU_ORTHOLOGUE AFUA_2G13800)"/>
    <property type="match status" value="1"/>
</dbReference>
<organism evidence="2 3">
    <name type="scientific">Mycena pura</name>
    <dbReference type="NCBI Taxonomy" id="153505"/>
    <lineage>
        <taxon>Eukaryota</taxon>
        <taxon>Fungi</taxon>
        <taxon>Dikarya</taxon>
        <taxon>Basidiomycota</taxon>
        <taxon>Agaricomycotina</taxon>
        <taxon>Agaricomycetes</taxon>
        <taxon>Agaricomycetidae</taxon>
        <taxon>Agaricales</taxon>
        <taxon>Marasmiineae</taxon>
        <taxon>Mycenaceae</taxon>
        <taxon>Mycena</taxon>
    </lineage>
</organism>
<dbReference type="Pfam" id="PF11937">
    <property type="entry name" value="DUF3455"/>
    <property type="match status" value="1"/>
</dbReference>
<proteinExistence type="predicted"/>
<evidence type="ECO:0000256" key="1">
    <source>
        <dbReference type="SAM" id="SignalP"/>
    </source>
</evidence>
<keyword evidence="3" id="KW-1185">Reference proteome</keyword>
<comment type="caution">
    <text evidence="2">The sequence shown here is derived from an EMBL/GenBank/DDBJ whole genome shotgun (WGS) entry which is preliminary data.</text>
</comment>
<name>A0AAD6UNB9_9AGAR</name>
<protein>
    <recommendedName>
        <fullName evidence="4">Malate dehydrogenase</fullName>
    </recommendedName>
</protein>
<dbReference type="AlphaFoldDB" id="A0AAD6UNB9"/>
<evidence type="ECO:0000313" key="2">
    <source>
        <dbReference type="EMBL" id="KAJ7191283.1"/>
    </source>
</evidence>